<dbReference type="GO" id="GO:0015935">
    <property type="term" value="C:small ribosomal subunit"/>
    <property type="evidence" value="ECO:0007669"/>
    <property type="project" value="InterPro"/>
</dbReference>
<evidence type="ECO:0000256" key="1">
    <source>
        <dbReference type="ARBA" id="ARBA00007151"/>
    </source>
</evidence>
<comment type="function">
    <text evidence="7">One of the primary rRNA binding proteins, it binds directly to 16S rRNA where it nucleates assembly of the head domain of the 30S subunit. Is located at the subunit interface close to the decoding center, probably blocks exit of the E-site tRNA.</text>
</comment>
<dbReference type="SUPFAM" id="SSF47973">
    <property type="entry name" value="Ribosomal protein S7"/>
    <property type="match status" value="1"/>
</dbReference>
<dbReference type="CDD" id="cd14869">
    <property type="entry name" value="uS7_Bacteria"/>
    <property type="match status" value="1"/>
</dbReference>
<evidence type="ECO:0000313" key="10">
    <source>
        <dbReference type="Proteomes" id="UP000178724"/>
    </source>
</evidence>
<keyword evidence="5 7" id="KW-0689">Ribosomal protein</keyword>
<evidence type="ECO:0000256" key="3">
    <source>
        <dbReference type="ARBA" id="ARBA00022730"/>
    </source>
</evidence>
<name>A0A1F4Q3T6_UNCSA</name>
<dbReference type="AlphaFoldDB" id="A0A1F4Q3T6"/>
<dbReference type="NCBIfam" id="TIGR01029">
    <property type="entry name" value="rpsG_bact"/>
    <property type="match status" value="1"/>
</dbReference>
<comment type="subunit">
    <text evidence="7">Part of the 30S ribosomal subunit. Contacts proteins S9 and S11.</text>
</comment>
<evidence type="ECO:0000256" key="6">
    <source>
        <dbReference type="ARBA" id="ARBA00023274"/>
    </source>
</evidence>
<dbReference type="EMBL" id="METM01000007">
    <property type="protein sequence ID" value="OGB90584.1"/>
    <property type="molecule type" value="Genomic_DNA"/>
</dbReference>
<accession>A0A1F4Q3T6</accession>
<dbReference type="InterPro" id="IPR005717">
    <property type="entry name" value="Ribosomal_uS7_bac/org-type"/>
</dbReference>
<gene>
    <name evidence="7" type="primary">rpsG</name>
    <name evidence="9" type="ORF">A2625_03465</name>
</gene>
<keyword evidence="3 7" id="KW-0699">rRNA-binding</keyword>
<protein>
    <recommendedName>
        <fullName evidence="7">Small ribosomal subunit protein uS7</fullName>
    </recommendedName>
</protein>
<feature type="domain" description="Small ribosomal subunit protein uS7" evidence="8">
    <location>
        <begin position="2"/>
        <end position="149"/>
    </location>
</feature>
<organism evidence="9 10">
    <name type="scientific">candidate division WOR-1 bacterium RIFCSPHIGHO2_01_FULL_53_15</name>
    <dbReference type="NCBI Taxonomy" id="1802564"/>
    <lineage>
        <taxon>Bacteria</taxon>
        <taxon>Bacillati</taxon>
        <taxon>Saganbacteria</taxon>
    </lineage>
</organism>
<keyword evidence="6 7" id="KW-0687">Ribonucleoprotein</keyword>
<evidence type="ECO:0000259" key="8">
    <source>
        <dbReference type="Pfam" id="PF00177"/>
    </source>
</evidence>
<keyword evidence="2 7" id="KW-0820">tRNA-binding</keyword>
<evidence type="ECO:0000256" key="5">
    <source>
        <dbReference type="ARBA" id="ARBA00022980"/>
    </source>
</evidence>
<dbReference type="InterPro" id="IPR000235">
    <property type="entry name" value="Ribosomal_uS7"/>
</dbReference>
<proteinExistence type="inferred from homology"/>
<dbReference type="Pfam" id="PF00177">
    <property type="entry name" value="Ribosomal_S7"/>
    <property type="match status" value="1"/>
</dbReference>
<keyword evidence="4 7" id="KW-0694">RNA-binding</keyword>
<dbReference type="InterPro" id="IPR023798">
    <property type="entry name" value="Ribosomal_uS7_dom"/>
</dbReference>
<dbReference type="GO" id="GO:0000049">
    <property type="term" value="F:tRNA binding"/>
    <property type="evidence" value="ECO:0007669"/>
    <property type="project" value="UniProtKB-UniRule"/>
</dbReference>
<sequence>MPRRGRVPKRKIQPDAVYNSVAAQRFINKMTRRGKRAKAENIFYLAMAEIKKKLNKEPMEVFEKAIANAAPLLEVKARRVGGATYQVPIEVTRERGTAIAMQWLRQGAVVRPGKSMVENLSAELIDAYNNTGAAIKNRENLHKTAEANKAFAHFRW</sequence>
<dbReference type="PANTHER" id="PTHR11205">
    <property type="entry name" value="RIBOSOMAL PROTEIN S7"/>
    <property type="match status" value="1"/>
</dbReference>
<dbReference type="FunFam" id="1.10.455.10:FF:000001">
    <property type="entry name" value="30S ribosomal protein S7"/>
    <property type="match status" value="1"/>
</dbReference>
<evidence type="ECO:0000256" key="2">
    <source>
        <dbReference type="ARBA" id="ARBA00022555"/>
    </source>
</evidence>
<evidence type="ECO:0000256" key="4">
    <source>
        <dbReference type="ARBA" id="ARBA00022884"/>
    </source>
</evidence>
<evidence type="ECO:0000256" key="7">
    <source>
        <dbReference type="HAMAP-Rule" id="MF_00480"/>
    </source>
</evidence>
<dbReference type="HAMAP" id="MF_00480_B">
    <property type="entry name" value="Ribosomal_uS7_B"/>
    <property type="match status" value="1"/>
</dbReference>
<dbReference type="PIRSF" id="PIRSF002122">
    <property type="entry name" value="RPS7p_RPS7a_RPS5e_RPS7o"/>
    <property type="match status" value="1"/>
</dbReference>
<dbReference type="Gene3D" id="1.10.455.10">
    <property type="entry name" value="Ribosomal protein S7 domain"/>
    <property type="match status" value="1"/>
</dbReference>
<evidence type="ECO:0000313" key="9">
    <source>
        <dbReference type="EMBL" id="OGB90584.1"/>
    </source>
</evidence>
<reference evidence="9 10" key="1">
    <citation type="journal article" date="2016" name="Nat. Commun.">
        <title>Thousands of microbial genomes shed light on interconnected biogeochemical processes in an aquifer system.</title>
        <authorList>
            <person name="Anantharaman K."/>
            <person name="Brown C.T."/>
            <person name="Hug L.A."/>
            <person name="Sharon I."/>
            <person name="Castelle C.J."/>
            <person name="Probst A.J."/>
            <person name="Thomas B.C."/>
            <person name="Singh A."/>
            <person name="Wilkins M.J."/>
            <person name="Karaoz U."/>
            <person name="Brodie E.L."/>
            <person name="Williams K.H."/>
            <person name="Hubbard S.S."/>
            <person name="Banfield J.F."/>
        </authorList>
    </citation>
    <scope>NUCLEOTIDE SEQUENCE [LARGE SCALE GENOMIC DNA]</scope>
</reference>
<comment type="caution">
    <text evidence="9">The sequence shown here is derived from an EMBL/GenBank/DDBJ whole genome shotgun (WGS) entry which is preliminary data.</text>
</comment>
<dbReference type="Proteomes" id="UP000178724">
    <property type="component" value="Unassembled WGS sequence"/>
</dbReference>
<dbReference type="GO" id="GO:0003735">
    <property type="term" value="F:structural constituent of ribosome"/>
    <property type="evidence" value="ECO:0007669"/>
    <property type="project" value="InterPro"/>
</dbReference>
<dbReference type="InterPro" id="IPR036823">
    <property type="entry name" value="Ribosomal_uS7_dom_sf"/>
</dbReference>
<dbReference type="GO" id="GO:0019843">
    <property type="term" value="F:rRNA binding"/>
    <property type="evidence" value="ECO:0007669"/>
    <property type="project" value="UniProtKB-UniRule"/>
</dbReference>
<comment type="similarity">
    <text evidence="1 7">Belongs to the universal ribosomal protein uS7 family.</text>
</comment>
<dbReference type="GO" id="GO:0006412">
    <property type="term" value="P:translation"/>
    <property type="evidence" value="ECO:0007669"/>
    <property type="project" value="UniProtKB-UniRule"/>
</dbReference>